<keyword evidence="1" id="KW-0472">Membrane</keyword>
<proteinExistence type="predicted"/>
<dbReference type="InterPro" id="IPR007110">
    <property type="entry name" value="Ig-like_dom"/>
</dbReference>
<sequence>MDKTLISIETAFIFSGKVLIMTASILITLCAFFVAGVSGVYIDGVSVSVNEGESVTLHTDVTTDQQEKISWYFNDIKLAEITGDLSKICTDVLCDGRFRNRLKLDNKDGSLTIKDNRPTDTGVYKLKITKNSRDLEKIFIVFVHSFFSTNTEEESAFVMEGDSVTLYTDVKTNQQEKIRWYFNDTRIAQISGDLSDICTDVQCNNEGTERFRDRLKLDHQTGSLTIMNIRDPASGLYRLRISSSNTKTEKIFIVAVYDVPAAEQDKIKRKSVKEGESVTLDPEVKNLNYLMTWYFNDTPIAEITGDPNKTCTDGQCEDPDGRFRNRLTLDHQTGSLTITNITITDSGDYKLQMNRSRISIIRSFSVTVTAVPDSGVSSAAKGGIYAVVVVVVVLLFTAAAVAAGIYYRHRKSTQAGRNGIIRLHSYNEENGVQHSAPLSEWGLTDDC</sequence>
<dbReference type="PANTHER" id="PTHR21063:SF4">
    <property type="entry name" value="CD48 ANTIGEN-RELATED"/>
    <property type="match status" value="1"/>
</dbReference>
<evidence type="ECO:0000256" key="1">
    <source>
        <dbReference type="SAM" id="Phobius"/>
    </source>
</evidence>
<dbReference type="SMART" id="SM00409">
    <property type="entry name" value="IG"/>
    <property type="match status" value="3"/>
</dbReference>
<dbReference type="OrthoDB" id="8928237at2759"/>
<dbReference type="PANTHER" id="PTHR21063">
    <property type="entry name" value="LFA-3"/>
    <property type="match status" value="1"/>
</dbReference>
<organism evidence="3">
    <name type="scientific">Cyprinus carpio</name>
    <name type="common">Common carp</name>
    <dbReference type="NCBI Taxonomy" id="7962"/>
    <lineage>
        <taxon>Eukaryota</taxon>
        <taxon>Metazoa</taxon>
        <taxon>Chordata</taxon>
        <taxon>Craniata</taxon>
        <taxon>Vertebrata</taxon>
        <taxon>Euteleostomi</taxon>
        <taxon>Actinopterygii</taxon>
        <taxon>Neopterygii</taxon>
        <taxon>Teleostei</taxon>
        <taxon>Ostariophysi</taxon>
        <taxon>Cypriniformes</taxon>
        <taxon>Cyprinidae</taxon>
        <taxon>Cyprininae</taxon>
        <taxon>Cyprinus</taxon>
    </lineage>
</organism>
<dbReference type="InterPro" id="IPR013106">
    <property type="entry name" value="Ig_V-set"/>
</dbReference>
<feature type="transmembrane region" description="Helical" evidence="1">
    <location>
        <begin position="384"/>
        <end position="407"/>
    </location>
</feature>
<feature type="transmembrane region" description="Helical" evidence="1">
    <location>
        <begin position="12"/>
        <end position="42"/>
    </location>
</feature>
<accession>A0A9R0AUN8</accession>
<protein>
    <submittedName>
        <fullName evidence="3">Uncharacterized protein LOC109055868 isoform X1</fullName>
    </submittedName>
</protein>
<dbReference type="InterPro" id="IPR003599">
    <property type="entry name" value="Ig_sub"/>
</dbReference>
<reference evidence="3" key="1">
    <citation type="submission" date="2025-08" db="UniProtKB">
        <authorList>
            <consortium name="RefSeq"/>
        </authorList>
    </citation>
    <scope>IDENTIFICATION</scope>
    <source>
        <tissue evidence="3">Muscle</tissue>
    </source>
</reference>
<dbReference type="GeneID" id="109055868"/>
<gene>
    <name evidence="3" type="primary">LOC109055868</name>
</gene>
<dbReference type="RefSeq" id="XP_042612037.1">
    <property type="nucleotide sequence ID" value="XM_042756103.1"/>
</dbReference>
<dbReference type="Proteomes" id="UP001155660">
    <property type="component" value="Unplaced"/>
</dbReference>
<dbReference type="AlphaFoldDB" id="A0A9R0AUN8"/>
<evidence type="ECO:0000259" key="2">
    <source>
        <dbReference type="PROSITE" id="PS50835"/>
    </source>
</evidence>
<name>A0A9R0AUN8_CYPCA</name>
<keyword evidence="1" id="KW-1133">Transmembrane helix</keyword>
<evidence type="ECO:0000313" key="3">
    <source>
        <dbReference type="RefSeq" id="XP_042612037.1"/>
    </source>
</evidence>
<dbReference type="Pfam" id="PF07686">
    <property type="entry name" value="V-set"/>
    <property type="match status" value="2"/>
</dbReference>
<dbReference type="PROSITE" id="PS50835">
    <property type="entry name" value="IG_LIKE"/>
    <property type="match status" value="1"/>
</dbReference>
<keyword evidence="1" id="KW-0812">Transmembrane</keyword>
<dbReference type="KEGG" id="ccar:109055868"/>
<feature type="domain" description="Ig-like" evidence="2">
    <location>
        <begin position="260"/>
        <end position="367"/>
    </location>
</feature>